<evidence type="ECO:0000313" key="8">
    <source>
        <dbReference type="EMBL" id="ODO03575.1"/>
    </source>
</evidence>
<keyword evidence="3 7" id="KW-0812">Transmembrane</keyword>
<evidence type="ECO:0000256" key="3">
    <source>
        <dbReference type="ARBA" id="ARBA00022692"/>
    </source>
</evidence>
<keyword evidence="5 7" id="KW-0472">Membrane</keyword>
<comment type="subcellular location">
    <subcellularLocation>
        <location evidence="1">Membrane</location>
        <topology evidence="1">Multi-pass membrane protein</topology>
    </subcellularLocation>
</comment>
<organism evidence="8 9">
    <name type="scientific">Cryptococcus wingfieldii CBS 7118</name>
    <dbReference type="NCBI Taxonomy" id="1295528"/>
    <lineage>
        <taxon>Eukaryota</taxon>
        <taxon>Fungi</taxon>
        <taxon>Dikarya</taxon>
        <taxon>Basidiomycota</taxon>
        <taxon>Agaricomycotina</taxon>
        <taxon>Tremellomycetes</taxon>
        <taxon>Tremellales</taxon>
        <taxon>Cryptococcaceae</taxon>
        <taxon>Cryptococcus</taxon>
    </lineage>
</organism>
<name>A0A1E3JRW8_9TREE</name>
<comment type="similarity">
    <text evidence="2">Belongs to the TMEM170 family.</text>
</comment>
<dbReference type="Proteomes" id="UP000094819">
    <property type="component" value="Unassembled WGS sequence"/>
</dbReference>
<evidence type="ECO:0000256" key="5">
    <source>
        <dbReference type="ARBA" id="ARBA00023136"/>
    </source>
</evidence>
<dbReference type="GeneID" id="30191636"/>
<feature type="transmembrane region" description="Helical" evidence="7">
    <location>
        <begin position="204"/>
        <end position="223"/>
    </location>
</feature>
<evidence type="ECO:0008006" key="10">
    <source>
        <dbReference type="Google" id="ProtNLM"/>
    </source>
</evidence>
<dbReference type="RefSeq" id="XP_019033626.1">
    <property type="nucleotide sequence ID" value="XM_019174574.1"/>
</dbReference>
<proteinExistence type="inferred from homology"/>
<dbReference type="PANTHER" id="PTHR22779:SF6">
    <property type="entry name" value="SD17342P"/>
    <property type="match status" value="1"/>
</dbReference>
<evidence type="ECO:0000313" key="9">
    <source>
        <dbReference type="Proteomes" id="UP000094819"/>
    </source>
</evidence>
<dbReference type="GO" id="GO:0016020">
    <property type="term" value="C:membrane"/>
    <property type="evidence" value="ECO:0007669"/>
    <property type="project" value="UniProtKB-SubCell"/>
</dbReference>
<comment type="caution">
    <text evidence="8">The sequence shown here is derived from an EMBL/GenBank/DDBJ whole genome shotgun (WGS) entry which is preliminary data.</text>
</comment>
<reference evidence="8 9" key="1">
    <citation type="submission" date="2016-06" db="EMBL/GenBank/DDBJ databases">
        <title>Evolution of pathogenesis and genome organization in the Tremellales.</title>
        <authorList>
            <person name="Cuomo C."/>
            <person name="Litvintseva A."/>
            <person name="Heitman J."/>
            <person name="Chen Y."/>
            <person name="Sun S."/>
            <person name="Springer D."/>
            <person name="Dromer F."/>
            <person name="Young S."/>
            <person name="Zeng Q."/>
            <person name="Chapman S."/>
            <person name="Gujja S."/>
            <person name="Saif S."/>
            <person name="Birren B."/>
        </authorList>
    </citation>
    <scope>NUCLEOTIDE SEQUENCE [LARGE SCALE GENOMIC DNA]</scope>
    <source>
        <strain evidence="8 9">CBS 7118</strain>
    </source>
</reference>
<evidence type="ECO:0000256" key="6">
    <source>
        <dbReference type="SAM" id="MobiDB-lite"/>
    </source>
</evidence>
<evidence type="ECO:0000256" key="1">
    <source>
        <dbReference type="ARBA" id="ARBA00004141"/>
    </source>
</evidence>
<dbReference type="PANTHER" id="PTHR22779">
    <property type="entry name" value="SD17342P"/>
    <property type="match status" value="1"/>
</dbReference>
<dbReference type="EMBL" id="AWGH01000005">
    <property type="protein sequence ID" value="ODO03575.1"/>
    <property type="molecule type" value="Genomic_DNA"/>
</dbReference>
<dbReference type="InterPro" id="IPR019334">
    <property type="entry name" value="TMEM170A/B/YPR153W-like"/>
</dbReference>
<evidence type="ECO:0000256" key="2">
    <source>
        <dbReference type="ARBA" id="ARBA00006325"/>
    </source>
</evidence>
<accession>A0A1E3JRW8</accession>
<feature type="transmembrane region" description="Helical" evidence="7">
    <location>
        <begin position="159"/>
        <end position="192"/>
    </location>
</feature>
<gene>
    <name evidence="8" type="ORF">L198_02423</name>
</gene>
<keyword evidence="4 7" id="KW-1133">Transmembrane helix</keyword>
<feature type="compositionally biased region" description="Low complexity" evidence="6">
    <location>
        <begin position="113"/>
        <end position="129"/>
    </location>
</feature>
<sequence>MGNISSALDPSGSKGVISVPDGYTAPQWPSLYIPTLDSTTDQRAGITLTPSAAIWRFTLYWTLSLLCSLFLLCSTLASFTLLLSLTVFRPSSSKSLNPPPSDNPAQPAEAKLPSSSSTTSDNPVSDSNSATPLRSSDSAHPAPPRPKILERAKGKRPPLWPVLILPLVATALAAGVALVTGTVVGFALAAVYSAAGFSMSTWVPFLWALVIALVIIISSYSTLTSIL</sequence>
<dbReference type="Pfam" id="PF10190">
    <property type="entry name" value="Tmemb_170"/>
    <property type="match status" value="1"/>
</dbReference>
<feature type="transmembrane region" description="Helical" evidence="7">
    <location>
        <begin position="59"/>
        <end position="88"/>
    </location>
</feature>
<feature type="region of interest" description="Disordered" evidence="6">
    <location>
        <begin position="93"/>
        <end position="150"/>
    </location>
</feature>
<dbReference type="AlphaFoldDB" id="A0A1E3JRW8"/>
<evidence type="ECO:0000256" key="4">
    <source>
        <dbReference type="ARBA" id="ARBA00022989"/>
    </source>
</evidence>
<dbReference type="OrthoDB" id="2131401at2759"/>
<keyword evidence="9" id="KW-1185">Reference proteome</keyword>
<evidence type="ECO:0000256" key="7">
    <source>
        <dbReference type="SAM" id="Phobius"/>
    </source>
</evidence>
<protein>
    <recommendedName>
        <fullName evidence="10">Integral membrane protein</fullName>
    </recommendedName>
</protein>